<evidence type="ECO:0000259" key="2">
    <source>
        <dbReference type="Pfam" id="PF13550"/>
    </source>
</evidence>
<dbReference type="Proteomes" id="UP001589906">
    <property type="component" value="Unassembled WGS sequence"/>
</dbReference>
<comment type="caution">
    <text evidence="4">The sequence shown here is derived from an EMBL/GenBank/DDBJ whole genome shotgun (WGS) entry which is preliminary data.</text>
</comment>
<dbReference type="Gene3D" id="3.20.20.80">
    <property type="entry name" value="Glycosidases"/>
    <property type="match status" value="1"/>
</dbReference>
<dbReference type="Pfam" id="PF23666">
    <property type="entry name" value="Rcc01698_C"/>
    <property type="match status" value="1"/>
</dbReference>
<evidence type="ECO:0000313" key="5">
    <source>
        <dbReference type="Proteomes" id="UP001589906"/>
    </source>
</evidence>
<organism evidence="4 5">
    <name type="scientific">Brevundimonas balnearis</name>
    <dbReference type="NCBI Taxonomy" id="1572858"/>
    <lineage>
        <taxon>Bacteria</taxon>
        <taxon>Pseudomonadati</taxon>
        <taxon>Pseudomonadota</taxon>
        <taxon>Alphaproteobacteria</taxon>
        <taxon>Caulobacterales</taxon>
        <taxon>Caulobacteraceae</taxon>
        <taxon>Brevundimonas</taxon>
    </lineage>
</organism>
<dbReference type="RefSeq" id="WP_376836979.1">
    <property type="nucleotide sequence ID" value="NZ_JBHLSW010000015.1"/>
</dbReference>
<proteinExistence type="predicted"/>
<evidence type="ECO:0000259" key="1">
    <source>
        <dbReference type="Pfam" id="PF13547"/>
    </source>
</evidence>
<feature type="domain" description="Rcc01698-like C-terminal" evidence="3">
    <location>
        <begin position="976"/>
        <end position="1073"/>
    </location>
</feature>
<dbReference type="Pfam" id="PF13547">
    <property type="entry name" value="GTA_TIM"/>
    <property type="match status" value="1"/>
</dbReference>
<dbReference type="InterPro" id="IPR017853">
    <property type="entry name" value="GH"/>
</dbReference>
<name>A0ABV6R5J1_9CAUL</name>
<dbReference type="InterPro" id="IPR032876">
    <property type="entry name" value="J_dom"/>
</dbReference>
<evidence type="ECO:0000259" key="3">
    <source>
        <dbReference type="Pfam" id="PF23666"/>
    </source>
</evidence>
<dbReference type="CDD" id="cd19607">
    <property type="entry name" value="GTA_TIM-barrel-like"/>
    <property type="match status" value="1"/>
</dbReference>
<dbReference type="EMBL" id="JBHLSW010000015">
    <property type="protein sequence ID" value="MFC0634895.1"/>
    <property type="molecule type" value="Genomic_DNA"/>
</dbReference>
<keyword evidence="5" id="KW-1185">Reference proteome</keyword>
<reference evidence="4 5" key="1">
    <citation type="submission" date="2024-09" db="EMBL/GenBank/DDBJ databases">
        <authorList>
            <person name="Sun Q."/>
            <person name="Mori K."/>
        </authorList>
    </citation>
    <scope>NUCLEOTIDE SEQUENCE [LARGE SCALE GENOMIC DNA]</scope>
    <source>
        <strain evidence="4 5">NCAIM B.02621</strain>
    </source>
</reference>
<dbReference type="InterPro" id="IPR056490">
    <property type="entry name" value="Rcc01698_C"/>
</dbReference>
<gene>
    <name evidence="4" type="ORF">ACFFGE_13525</name>
</gene>
<accession>A0ABV6R5J1</accession>
<feature type="domain" description="GTA TIM-barrel-like" evidence="1">
    <location>
        <begin position="379"/>
        <end position="672"/>
    </location>
</feature>
<sequence>MAQVILGGIGGAVGGSVGRLIGGVVGRALDNGLVAALTPPREGPRIDGLRVQSSAEGAGLAFAMGRTRVAGQVIWASRFRERRVESGGGKGGPERRDYAYSLSFAVALCEGPIDGVGRIWADNQPMDLTGVTMRVHRGTEDQTPDPLIAAVEGQAPAYRGIAYLVFEDLPLADFGNRPPMISAEVFRRPLGDGPRLEDRLEGVCLIPGAGEFVLATEPVVRRSGLTRVESENVHAPDGRPDLIVSLDQLEAQCPNLKRVSLVVGWFGTSLAAGDCVIRPGVERREKATEPLVWSAAGETRETAHLISGVEGRPAYGGTPSDETVRQAIRELKRRGWEVTLYPFIFMDCEGYPWRGRIAATSAATAEAEIAAFIDGPEGLRRMALHYAEMAAEEGADGVLIGSELRGVTTSRATDGSYPAVARLRSLATEAKAVVGAGVKVSYAADWSEYFGHQPGDGSGDRMFHLDPLWADPAIDYVGIDWYPPMGDWRDGEAHLDALAGARGPEDAAYLRTQMDGGEGFDWYYADEAARLAQDRTAIVDLAHGEDWVFRPKDLRGWWSAAHHDRPGGVRATAPTAWVPGMKPIRLTEFGCAALDRGGNAPNLFQDAKSTESALPPFSRGGRDDRMQRRLLEAVLSWIADPESNPVSPVYGEPMIQAADAWCWDARPFPAFPALGERWADAGAWATGHWLNGRLNGETADLIRAVLARGGVEGDAVAIAPLDDAASGIVIARPTRLREALEPLLLAADAGLAERDGRVAVTGPEVEAQLTLGEDELEIDEAAPVERLRRLASPIAAAQVRFVDEAAGYQTGAALSVASGDGPRVTIDLAVSCTAATARAVAARTLAGAEVEDEMRVRPGPLARLRLEPGDGVLIAGEDGAWRLAELRDDERPAATLTADREAMSVDAPDSPRAEAAPAAVGRAFLNVLELPPLPGAEDDARPLAAVALEPWRPMAVWGGAGAEGLVQRARVERPTAVGRLVESLEPGPAGRWQETGALVVEIEGRAPQSRSAERVLAGEGLLAVETALGWEVLQYREATLLEGGRWRLTGLLRGRLGTEPACAAGAGAGAIVVAPSELVRLETGLDELGADLLWRVGPDGWAPHAGFASVSAAWTGRALRPWRPAQLSARETEAGLLLRWIPRARLGGDGWGAEPADGLPTRFRLRVTAGETIVRTFEVEAAETIYPAAELAADRAMYGPLQTRVAGFEPGYGWGDEAVLAI</sequence>
<dbReference type="InterPro" id="IPR025195">
    <property type="entry name" value="GTA_TIM_dom"/>
</dbReference>
<dbReference type="SUPFAM" id="SSF51445">
    <property type="entry name" value="(Trans)glycosidases"/>
    <property type="match status" value="1"/>
</dbReference>
<protein>
    <submittedName>
        <fullName evidence="4">Glycoside hydrolase TIM-barrel-like domain-containing protein</fullName>
    </submittedName>
</protein>
<dbReference type="Pfam" id="PF13550">
    <property type="entry name" value="Phage-tail_3"/>
    <property type="match status" value="1"/>
</dbReference>
<evidence type="ECO:0000313" key="4">
    <source>
        <dbReference type="EMBL" id="MFC0634895.1"/>
    </source>
</evidence>
<feature type="domain" description="Tip attachment protein J" evidence="2">
    <location>
        <begin position="732"/>
        <end position="886"/>
    </location>
</feature>